<dbReference type="SUPFAM" id="SSF50475">
    <property type="entry name" value="FMN-binding split barrel"/>
    <property type="match status" value="1"/>
</dbReference>
<evidence type="ECO:0000256" key="2">
    <source>
        <dbReference type="ARBA" id="ARBA00023002"/>
    </source>
</evidence>
<dbReference type="EMBL" id="CCSD01000043">
    <property type="protein sequence ID" value="CDZ87685.1"/>
    <property type="molecule type" value="Genomic_DNA"/>
</dbReference>
<dbReference type="PANTHER" id="PTHR30466:SF1">
    <property type="entry name" value="FMN REDUCTASE (NADH) RUTF"/>
    <property type="match status" value="1"/>
</dbReference>
<dbReference type="GO" id="GO:0042602">
    <property type="term" value="F:riboflavin reductase (NADPH) activity"/>
    <property type="evidence" value="ECO:0007669"/>
    <property type="project" value="TreeGrafter"/>
</dbReference>
<accession>A0A098BHI8</accession>
<dbReference type="SMART" id="SM00903">
    <property type="entry name" value="Flavin_Reduct"/>
    <property type="match status" value="1"/>
</dbReference>
<keyword evidence="2" id="KW-0560">Oxidoreductase</keyword>
<gene>
    <name evidence="4" type="primary">pheA</name>
    <name evidence="4" type="ORF">RHRU231_330142</name>
</gene>
<evidence type="ECO:0000259" key="3">
    <source>
        <dbReference type="SMART" id="SM00903"/>
    </source>
</evidence>
<dbReference type="OrthoDB" id="9792858at2"/>
<proteinExistence type="inferred from homology"/>
<evidence type="ECO:0000313" key="4">
    <source>
        <dbReference type="EMBL" id="CDZ87685.1"/>
    </source>
</evidence>
<dbReference type="InterPro" id="IPR012349">
    <property type="entry name" value="Split_barrel_FMN-bd"/>
</dbReference>
<dbReference type="InterPro" id="IPR002563">
    <property type="entry name" value="Flavin_Rdtase-like_dom"/>
</dbReference>
<evidence type="ECO:0000313" key="5">
    <source>
        <dbReference type="Proteomes" id="UP000042997"/>
    </source>
</evidence>
<reference evidence="4 5" key="1">
    <citation type="journal article" date="2014" name="Genome Announc.">
        <title>Draft Genome Sequence of Propane- and Butane-Oxidizing Actinobacterium Rhodococcus ruber IEGM 231.</title>
        <authorList>
            <person name="Ivshina I.B."/>
            <person name="Kuyukina M.S."/>
            <person name="Krivoruchko A.V."/>
            <person name="Barbe V."/>
            <person name="Fischer C."/>
        </authorList>
    </citation>
    <scope>NUCLEOTIDE SEQUENCE [LARGE SCALE GENOMIC DNA]</scope>
</reference>
<comment type="similarity">
    <text evidence="1">Belongs to the non-flavoprotein flavin reductase family.</text>
</comment>
<organism evidence="4 5">
    <name type="scientific">Rhodococcus ruber</name>
    <dbReference type="NCBI Taxonomy" id="1830"/>
    <lineage>
        <taxon>Bacteria</taxon>
        <taxon>Bacillati</taxon>
        <taxon>Actinomycetota</taxon>
        <taxon>Actinomycetes</taxon>
        <taxon>Mycobacteriales</taxon>
        <taxon>Nocardiaceae</taxon>
        <taxon>Rhodococcus</taxon>
    </lineage>
</organism>
<dbReference type="GO" id="GO:0010181">
    <property type="term" value="F:FMN binding"/>
    <property type="evidence" value="ECO:0007669"/>
    <property type="project" value="InterPro"/>
</dbReference>
<dbReference type="Gene3D" id="2.30.110.10">
    <property type="entry name" value="Electron Transport, Fmn-binding Protein, Chain A"/>
    <property type="match status" value="1"/>
</dbReference>
<dbReference type="KEGG" id="rrz:CS378_09640"/>
<protein>
    <submittedName>
        <fullName evidence="4">Phenol hydroxylase, reductase component</fullName>
    </submittedName>
</protein>
<name>A0A098BHI8_9NOCA</name>
<dbReference type="Pfam" id="PF01613">
    <property type="entry name" value="Flavin_Reduct"/>
    <property type="match status" value="1"/>
</dbReference>
<feature type="domain" description="Flavin reductase like" evidence="3">
    <location>
        <begin position="35"/>
        <end position="175"/>
    </location>
</feature>
<dbReference type="eggNOG" id="COG1853">
    <property type="taxonomic scope" value="Bacteria"/>
</dbReference>
<evidence type="ECO:0000256" key="1">
    <source>
        <dbReference type="ARBA" id="ARBA00008898"/>
    </source>
</evidence>
<dbReference type="PANTHER" id="PTHR30466">
    <property type="entry name" value="FLAVIN REDUCTASE"/>
    <property type="match status" value="1"/>
</dbReference>
<dbReference type="Proteomes" id="UP000042997">
    <property type="component" value="Unassembled WGS sequence"/>
</dbReference>
<dbReference type="AlphaFoldDB" id="A0A098BHI8"/>
<sequence>MIRVIRWFSFRIDPQSHIVQEGGLPMDQRALRNIFGQFASGVTVVTCAGAEGTPHGATVTAFTAVSLEPRLCQVTLTRTSKACGYLTDAPFAVNILAADQLSTALHFAGRPQAVAPDWDDTGIAPAFPGNAATLICRPWAEYDGGDHVIFVGEIVDASVDAEKDPLLFFRSTFHDLGDRSGSTAWNGCLDDPHSGWFDATATFTPLPAQLARAAS</sequence>
<dbReference type="InterPro" id="IPR050268">
    <property type="entry name" value="NADH-dep_flavin_reductase"/>
</dbReference>